<reference evidence="3" key="1">
    <citation type="journal article" date="2012" name="Science">
        <title>The Paleozoic origin of enzymatic lignin decomposition reconstructed from 31 fungal genomes.</title>
        <authorList>
            <person name="Floudas D."/>
            <person name="Binder M."/>
            <person name="Riley R."/>
            <person name="Barry K."/>
            <person name="Blanchette R.A."/>
            <person name="Henrissat B."/>
            <person name="Martinez A.T."/>
            <person name="Otillar R."/>
            <person name="Spatafora J.W."/>
            <person name="Yadav J.S."/>
            <person name="Aerts A."/>
            <person name="Benoit I."/>
            <person name="Boyd A."/>
            <person name="Carlson A."/>
            <person name="Copeland A."/>
            <person name="Coutinho P.M."/>
            <person name="de Vries R.P."/>
            <person name="Ferreira P."/>
            <person name="Findley K."/>
            <person name="Foster B."/>
            <person name="Gaskell J."/>
            <person name="Glotzer D."/>
            <person name="Gorecki P."/>
            <person name="Heitman J."/>
            <person name="Hesse C."/>
            <person name="Hori C."/>
            <person name="Igarashi K."/>
            <person name="Jurgens J.A."/>
            <person name="Kallen N."/>
            <person name="Kersten P."/>
            <person name="Kohler A."/>
            <person name="Kuees U."/>
            <person name="Kumar T.K.A."/>
            <person name="Kuo A."/>
            <person name="LaButti K."/>
            <person name="Larrondo L.F."/>
            <person name="Lindquist E."/>
            <person name="Ling A."/>
            <person name="Lombard V."/>
            <person name="Lucas S."/>
            <person name="Lundell T."/>
            <person name="Martin R."/>
            <person name="McLaughlin D.J."/>
            <person name="Morgenstern I."/>
            <person name="Morin E."/>
            <person name="Murat C."/>
            <person name="Nagy L.G."/>
            <person name="Nolan M."/>
            <person name="Ohm R.A."/>
            <person name="Patyshakuliyeva A."/>
            <person name="Rokas A."/>
            <person name="Ruiz-Duenas F.J."/>
            <person name="Sabat G."/>
            <person name="Salamov A."/>
            <person name="Samejima M."/>
            <person name="Schmutz J."/>
            <person name="Slot J.C."/>
            <person name="St John F."/>
            <person name="Stenlid J."/>
            <person name="Sun H."/>
            <person name="Sun S."/>
            <person name="Syed K."/>
            <person name="Tsang A."/>
            <person name="Wiebenga A."/>
            <person name="Young D."/>
            <person name="Pisabarro A."/>
            <person name="Eastwood D.C."/>
            <person name="Martin F."/>
            <person name="Cullen D."/>
            <person name="Grigoriev I.V."/>
            <person name="Hibbett D.S."/>
        </authorList>
    </citation>
    <scope>NUCLEOTIDE SEQUENCE [LARGE SCALE GENOMIC DNA]</scope>
    <source>
        <strain evidence="3">RWD-64-598 SS2</strain>
    </source>
</reference>
<protein>
    <submittedName>
        <fullName evidence="2">Uncharacterized protein</fullName>
    </submittedName>
</protein>
<dbReference type="Proteomes" id="UP000053558">
    <property type="component" value="Unassembled WGS sequence"/>
</dbReference>
<organism evidence="2 3">
    <name type="scientific">Coniophora puteana (strain RWD-64-598)</name>
    <name type="common">Brown rot fungus</name>
    <dbReference type="NCBI Taxonomy" id="741705"/>
    <lineage>
        <taxon>Eukaryota</taxon>
        <taxon>Fungi</taxon>
        <taxon>Dikarya</taxon>
        <taxon>Basidiomycota</taxon>
        <taxon>Agaricomycotina</taxon>
        <taxon>Agaricomycetes</taxon>
        <taxon>Agaricomycetidae</taxon>
        <taxon>Boletales</taxon>
        <taxon>Coniophorineae</taxon>
        <taxon>Coniophoraceae</taxon>
        <taxon>Coniophora</taxon>
    </lineage>
</organism>
<proteinExistence type="predicted"/>
<keyword evidence="3" id="KW-1185">Reference proteome</keyword>
<dbReference type="AlphaFoldDB" id="A0A5M3MQI4"/>
<dbReference type="OrthoDB" id="3043484at2759"/>
<evidence type="ECO:0000313" key="2">
    <source>
        <dbReference type="EMBL" id="EIW81449.1"/>
    </source>
</evidence>
<comment type="caution">
    <text evidence="2">The sequence shown here is derived from an EMBL/GenBank/DDBJ whole genome shotgun (WGS) entry which is preliminary data.</text>
</comment>
<dbReference type="KEGG" id="cput:CONPUDRAFT_153994"/>
<gene>
    <name evidence="2" type="ORF">CONPUDRAFT_153994</name>
</gene>
<feature type="region of interest" description="Disordered" evidence="1">
    <location>
        <begin position="186"/>
        <end position="217"/>
    </location>
</feature>
<evidence type="ECO:0000313" key="3">
    <source>
        <dbReference type="Proteomes" id="UP000053558"/>
    </source>
</evidence>
<dbReference type="GeneID" id="19203198"/>
<dbReference type="EMBL" id="JH711578">
    <property type="protein sequence ID" value="EIW81449.1"/>
    <property type="molecule type" value="Genomic_DNA"/>
</dbReference>
<sequence>MAPGDPTLYNPHWAVIGGRLAEVKKDCPWLACGRDSPPLPVAVQGWTHQEAVDIMCFLKSVIRPLGPTPSTRQLLDVICKDASIRQLLTYRKPFYAVAVGTRVGVFVKQEEALEQMNGMRFPNGVMTSTFRDALLYIVAKGIESLLPDDFVGDKITTVDAISHEIGTLTITEPSSSQAQPILSIPRTKTAATPSTPSRRAVPAHMEPRSPHLATPSSPRVIYDPAPIAYTHIRNLQGIIGTSNQVLPDDLETAELRASLGVYTDYTIRSLGFDKDSVKIICDIVDEMEVANQLFRGHDAYLPGEAWPRVDVQEFESARTFALRLSAYGLPISEGQFLYYMISLGKSTPI</sequence>
<name>A0A5M3MQI4_CONPW</name>
<dbReference type="RefSeq" id="XP_007768788.1">
    <property type="nucleotide sequence ID" value="XM_007770598.1"/>
</dbReference>
<accession>A0A5M3MQI4</accession>
<evidence type="ECO:0000256" key="1">
    <source>
        <dbReference type="SAM" id="MobiDB-lite"/>
    </source>
</evidence>